<evidence type="ECO:0000313" key="2">
    <source>
        <dbReference type="Proteomes" id="UP001243330"/>
    </source>
</evidence>
<dbReference type="GO" id="GO:0008168">
    <property type="term" value="F:methyltransferase activity"/>
    <property type="evidence" value="ECO:0007669"/>
    <property type="project" value="UniProtKB-KW"/>
</dbReference>
<comment type="caution">
    <text evidence="1">The sequence shown here is derived from an EMBL/GenBank/DDBJ whole genome shotgun (WGS) entry which is preliminary data.</text>
</comment>
<dbReference type="EMBL" id="JAQOWY010000117">
    <property type="protein sequence ID" value="KAK1850515.1"/>
    <property type="molecule type" value="Genomic_DNA"/>
</dbReference>
<proteinExistence type="predicted"/>
<accession>A0AAD9EJB5</accession>
<dbReference type="GO" id="GO:0032259">
    <property type="term" value="P:methylation"/>
    <property type="evidence" value="ECO:0007669"/>
    <property type="project" value="UniProtKB-KW"/>
</dbReference>
<dbReference type="SUPFAM" id="SSF53335">
    <property type="entry name" value="S-adenosyl-L-methionine-dependent methyltransferases"/>
    <property type="match status" value="1"/>
</dbReference>
<sequence length="215" mass="23753">MAERGDTASTFQKLCRAAFGVSFEAKIDKEERANRALNYLATVLLSELSEQARINAAPLPGTSKELRRDKTMAMEDPILEATHSADTVLPLGANLALEPDEEVSDADMQSNLGSDVDSALGESEAWPSSTASLRSSIVRAMEENGRIYHGYKDGKYVLPTDQEELDRQAFQYQLCQLTFENRLNFAPVYHPHRVLDVGCGIGVCRSLPFRLCPDP</sequence>
<organism evidence="1 2">
    <name type="scientific">Colletotrichum chrysophilum</name>
    <dbReference type="NCBI Taxonomy" id="1836956"/>
    <lineage>
        <taxon>Eukaryota</taxon>
        <taxon>Fungi</taxon>
        <taxon>Dikarya</taxon>
        <taxon>Ascomycota</taxon>
        <taxon>Pezizomycotina</taxon>
        <taxon>Sordariomycetes</taxon>
        <taxon>Hypocreomycetidae</taxon>
        <taxon>Glomerellales</taxon>
        <taxon>Glomerellaceae</taxon>
        <taxon>Colletotrichum</taxon>
        <taxon>Colletotrichum gloeosporioides species complex</taxon>
    </lineage>
</organism>
<gene>
    <name evidence="1" type="ORF">CCHR01_06838</name>
</gene>
<name>A0AAD9EJB5_9PEZI</name>
<keyword evidence="2" id="KW-1185">Reference proteome</keyword>
<keyword evidence="1" id="KW-0808">Transferase</keyword>
<evidence type="ECO:0000313" key="1">
    <source>
        <dbReference type="EMBL" id="KAK1850515.1"/>
    </source>
</evidence>
<reference evidence="1" key="1">
    <citation type="submission" date="2023-01" db="EMBL/GenBank/DDBJ databases">
        <title>Colletotrichum chrysophilum M932 genome sequence.</title>
        <authorList>
            <person name="Baroncelli R."/>
        </authorList>
    </citation>
    <scope>NUCLEOTIDE SEQUENCE</scope>
    <source>
        <strain evidence="1">M932</strain>
    </source>
</reference>
<protein>
    <submittedName>
        <fullName evidence="1">Methyltransferase domain-containing protein</fullName>
    </submittedName>
</protein>
<dbReference type="InterPro" id="IPR029063">
    <property type="entry name" value="SAM-dependent_MTases_sf"/>
</dbReference>
<dbReference type="AlphaFoldDB" id="A0AAD9EJB5"/>
<dbReference type="Proteomes" id="UP001243330">
    <property type="component" value="Unassembled WGS sequence"/>
</dbReference>
<keyword evidence="1" id="KW-0489">Methyltransferase</keyword>